<comment type="catalytic activity">
    <reaction evidence="3">
        <text>2 GTP = 3',3'-c-di-GMP + 2 diphosphate</text>
        <dbReference type="Rhea" id="RHEA:24898"/>
        <dbReference type="ChEBI" id="CHEBI:33019"/>
        <dbReference type="ChEBI" id="CHEBI:37565"/>
        <dbReference type="ChEBI" id="CHEBI:58805"/>
        <dbReference type="EC" id="2.7.7.65"/>
    </reaction>
</comment>
<dbReference type="PANTHER" id="PTHR45138">
    <property type="entry name" value="REGULATORY COMPONENTS OF SENSORY TRANSDUCTION SYSTEM"/>
    <property type="match status" value="1"/>
</dbReference>
<sequence>MAKNLLLFLLWLAPFLTIAKDEPTVLLINSYHPQYPWTAELTRGVQDVLATSIPVENLYIEYMDERRFVDDVVYTTKLINLLLYKYRQYEPDIIMTSDDHAYNFMIEHGEKLFPGKPIMFCGVNVFAPETLKGRNNIIGIQEGMEIEGNLDLILQLQPTTRRIVMLGDTTGLGLRMVDRAQQIKLQWQDDPLKKQITLEIWDKFSIDELYQQVEGVGSDTVLLMLAIHKDRLGNYFAYEHYLPILTRRSKVPVYGMWGALMIGNGIIGGIMNDPYTHGQSAAKIALKILDGVPLSNLEIQSKANYSPVFDYNQLIRFDIDLNRLPPNSIVIGRPASLYEQHTALINSTIALVFFLIVIISVLVVNINRRITAQEKLRLFNQKLESTVQLRTKALDERNKELKAASQVLQSLAYTDVLTGLANRRAASSEVDAYIQRYNVDYHPLAVAILDIDLFKQINDNFGHQTGDEVLCAVSKTLKETLRPNDRVYRWGGEEFLIVLPGTDIEFSSAVCQRLRENISQISVSSVRTITASIGVANFSKGDSFESILQRADKALYTAKNNGRNQVVVG</sequence>
<accession>A0A2T3N0C3</accession>
<evidence type="ECO:0000256" key="1">
    <source>
        <dbReference type="ARBA" id="ARBA00001946"/>
    </source>
</evidence>
<dbReference type="PANTHER" id="PTHR45138:SF9">
    <property type="entry name" value="DIGUANYLATE CYCLASE DGCM-RELATED"/>
    <property type="match status" value="1"/>
</dbReference>
<dbReference type="SUPFAM" id="SSF55073">
    <property type="entry name" value="Nucleotide cyclase"/>
    <property type="match status" value="1"/>
</dbReference>
<dbReference type="EMBL" id="PYMC01000004">
    <property type="protein sequence ID" value="PSW05719.1"/>
    <property type="molecule type" value="Genomic_DNA"/>
</dbReference>
<dbReference type="InterPro" id="IPR000160">
    <property type="entry name" value="GGDEF_dom"/>
</dbReference>
<keyword evidence="4" id="KW-0472">Membrane</keyword>
<dbReference type="NCBIfam" id="TIGR00254">
    <property type="entry name" value="GGDEF"/>
    <property type="match status" value="1"/>
</dbReference>
<dbReference type="PROSITE" id="PS50887">
    <property type="entry name" value="GGDEF"/>
    <property type="match status" value="1"/>
</dbReference>
<proteinExistence type="predicted"/>
<dbReference type="Gene3D" id="3.30.70.270">
    <property type="match status" value="1"/>
</dbReference>
<dbReference type="InterPro" id="IPR050469">
    <property type="entry name" value="Diguanylate_Cyclase"/>
</dbReference>
<evidence type="ECO:0000313" key="7">
    <source>
        <dbReference type="Proteomes" id="UP000240904"/>
    </source>
</evidence>
<reference evidence="6 7" key="1">
    <citation type="submission" date="2018-03" db="EMBL/GenBank/DDBJ databases">
        <title>Whole genome sequencing of Histamine producing bacteria.</title>
        <authorList>
            <person name="Butler K."/>
        </authorList>
    </citation>
    <scope>NUCLEOTIDE SEQUENCE [LARGE SCALE GENOMIC DNA]</scope>
    <source>
        <strain evidence="6 7">DSM 16190</strain>
    </source>
</reference>
<evidence type="ECO:0000256" key="4">
    <source>
        <dbReference type="SAM" id="Phobius"/>
    </source>
</evidence>
<gene>
    <name evidence="6" type="ORF">C9I89_08235</name>
</gene>
<dbReference type="InterPro" id="IPR043128">
    <property type="entry name" value="Rev_trsase/Diguanyl_cyclase"/>
</dbReference>
<dbReference type="AlphaFoldDB" id="A0A2T3N0C3"/>
<keyword evidence="4" id="KW-1133">Transmembrane helix</keyword>
<feature type="transmembrane region" description="Helical" evidence="4">
    <location>
        <begin position="343"/>
        <end position="367"/>
    </location>
</feature>
<keyword evidence="4" id="KW-0812">Transmembrane</keyword>
<dbReference type="Pfam" id="PF00990">
    <property type="entry name" value="GGDEF"/>
    <property type="match status" value="1"/>
</dbReference>
<keyword evidence="7" id="KW-1185">Reference proteome</keyword>
<dbReference type="GO" id="GO:0005886">
    <property type="term" value="C:plasma membrane"/>
    <property type="evidence" value="ECO:0007669"/>
    <property type="project" value="TreeGrafter"/>
</dbReference>
<feature type="domain" description="GGDEF" evidence="5">
    <location>
        <begin position="442"/>
        <end position="569"/>
    </location>
</feature>
<name>A0A2T3N0C3_9GAMM</name>
<evidence type="ECO:0000256" key="3">
    <source>
        <dbReference type="ARBA" id="ARBA00034247"/>
    </source>
</evidence>
<dbReference type="GO" id="GO:0052621">
    <property type="term" value="F:diguanylate cyclase activity"/>
    <property type="evidence" value="ECO:0007669"/>
    <property type="project" value="UniProtKB-EC"/>
</dbReference>
<dbReference type="EC" id="2.7.7.65" evidence="2"/>
<dbReference type="Proteomes" id="UP000240904">
    <property type="component" value="Unassembled WGS sequence"/>
</dbReference>
<protein>
    <recommendedName>
        <fullName evidence="2">diguanylate cyclase</fullName>
        <ecNumber evidence="2">2.7.7.65</ecNumber>
    </recommendedName>
</protein>
<dbReference type="CDD" id="cd01949">
    <property type="entry name" value="GGDEF"/>
    <property type="match status" value="1"/>
</dbReference>
<dbReference type="FunFam" id="3.30.70.270:FF:000001">
    <property type="entry name" value="Diguanylate cyclase domain protein"/>
    <property type="match status" value="1"/>
</dbReference>
<organism evidence="6 7">
    <name type="scientific">Photobacterium lipolyticum</name>
    <dbReference type="NCBI Taxonomy" id="266810"/>
    <lineage>
        <taxon>Bacteria</taxon>
        <taxon>Pseudomonadati</taxon>
        <taxon>Pseudomonadota</taxon>
        <taxon>Gammaproteobacteria</taxon>
        <taxon>Vibrionales</taxon>
        <taxon>Vibrionaceae</taxon>
        <taxon>Photobacterium</taxon>
    </lineage>
</organism>
<dbReference type="GO" id="GO:1902201">
    <property type="term" value="P:negative regulation of bacterial-type flagellum-dependent cell motility"/>
    <property type="evidence" value="ECO:0007669"/>
    <property type="project" value="TreeGrafter"/>
</dbReference>
<dbReference type="SMART" id="SM00267">
    <property type="entry name" value="GGDEF"/>
    <property type="match status" value="1"/>
</dbReference>
<comment type="caution">
    <text evidence="6">The sequence shown here is derived from an EMBL/GenBank/DDBJ whole genome shotgun (WGS) entry which is preliminary data.</text>
</comment>
<evidence type="ECO:0000259" key="5">
    <source>
        <dbReference type="PROSITE" id="PS50887"/>
    </source>
</evidence>
<evidence type="ECO:0000313" key="6">
    <source>
        <dbReference type="EMBL" id="PSW05719.1"/>
    </source>
</evidence>
<dbReference type="RefSeq" id="WP_107282870.1">
    <property type="nucleotide sequence ID" value="NZ_PYMC01000004.1"/>
</dbReference>
<dbReference type="OrthoDB" id="6210373at2"/>
<evidence type="ECO:0000256" key="2">
    <source>
        <dbReference type="ARBA" id="ARBA00012528"/>
    </source>
</evidence>
<dbReference type="InterPro" id="IPR029787">
    <property type="entry name" value="Nucleotide_cyclase"/>
</dbReference>
<dbReference type="Gene3D" id="3.40.50.2300">
    <property type="match status" value="2"/>
</dbReference>
<dbReference type="GO" id="GO:0043709">
    <property type="term" value="P:cell adhesion involved in single-species biofilm formation"/>
    <property type="evidence" value="ECO:0007669"/>
    <property type="project" value="TreeGrafter"/>
</dbReference>
<comment type="cofactor">
    <cofactor evidence="1">
        <name>Mg(2+)</name>
        <dbReference type="ChEBI" id="CHEBI:18420"/>
    </cofactor>
</comment>